<sequence>MHFSHSDRGAGRRGCRPGRHMDDAMVDRGFDPRSFDPRSFDPRNADPRGFGHRGGRGHGRFFGTGGFGPEGFGRGFGGGRAGGRGGPFGEDGFGDGPFGGGRGGRGGGRRRLFGNDALKLILLKLIADAPRHGYDLIREIESLSGSVYAPSPGVVYPTLTLLADMDLIAEQPGEGSRKLFAITEAGTAHLAEHEAGVAEVMEKLAHLARKAQRNDAAPVRRALQNMRVAIQHRLEKEGADSQTMFDVAALIDEAASKIERL</sequence>
<dbReference type="InterPro" id="IPR036388">
    <property type="entry name" value="WH-like_DNA-bd_sf"/>
</dbReference>
<protein>
    <submittedName>
        <fullName evidence="3">PadR family transcriptional regulator</fullName>
    </submittedName>
</protein>
<feature type="region of interest" description="Disordered" evidence="1">
    <location>
        <begin position="1"/>
        <end position="60"/>
    </location>
</feature>
<dbReference type="Pfam" id="PF03551">
    <property type="entry name" value="PadR"/>
    <property type="match status" value="1"/>
</dbReference>
<proteinExistence type="predicted"/>
<dbReference type="RefSeq" id="WP_048938731.1">
    <property type="nucleotide sequence ID" value="NZ_CP020925.1"/>
</dbReference>
<evidence type="ECO:0000259" key="2">
    <source>
        <dbReference type="Pfam" id="PF03551"/>
    </source>
</evidence>
<dbReference type="InterPro" id="IPR005149">
    <property type="entry name" value="Tscrpt_reg_PadR_N"/>
</dbReference>
<dbReference type="PANTHER" id="PTHR43252">
    <property type="entry name" value="TRANSCRIPTIONAL REGULATOR YQJI"/>
    <property type="match status" value="1"/>
</dbReference>
<dbReference type="EMBL" id="CP020925">
    <property type="protein sequence ID" value="ATP20958.1"/>
    <property type="molecule type" value="Genomic_DNA"/>
</dbReference>
<reference evidence="3 4" key="1">
    <citation type="submission" date="2017-04" db="EMBL/GenBank/DDBJ databases">
        <title>Characterization, genome and methylation analysis of a phthalic acid esters degrading strain Sphingobium yanoikuyae SHJ.</title>
        <authorList>
            <person name="Feng L."/>
        </authorList>
    </citation>
    <scope>NUCLEOTIDE SEQUENCE [LARGE SCALE GENOMIC DNA]</scope>
    <source>
        <strain evidence="3 4">SHJ</strain>
    </source>
</reference>
<dbReference type="Gene3D" id="1.10.10.10">
    <property type="entry name" value="Winged helix-like DNA-binding domain superfamily/Winged helix DNA-binding domain"/>
    <property type="match status" value="1"/>
</dbReference>
<dbReference type="PANTHER" id="PTHR43252:SF7">
    <property type="entry name" value="TRANSCRIPTIONAL REGULATOR YQJI"/>
    <property type="match status" value="1"/>
</dbReference>
<dbReference type="AlphaFoldDB" id="A0A0J9FM02"/>
<feature type="compositionally biased region" description="Basic residues" evidence="1">
    <location>
        <begin position="50"/>
        <end position="59"/>
    </location>
</feature>
<feature type="compositionally biased region" description="Basic and acidic residues" evidence="1">
    <location>
        <begin position="19"/>
        <end position="46"/>
    </location>
</feature>
<feature type="region of interest" description="Disordered" evidence="1">
    <location>
        <begin position="75"/>
        <end position="107"/>
    </location>
</feature>
<evidence type="ECO:0000313" key="4">
    <source>
        <dbReference type="Proteomes" id="UP000037029"/>
    </source>
</evidence>
<dbReference type="InterPro" id="IPR036390">
    <property type="entry name" value="WH_DNA-bd_sf"/>
</dbReference>
<dbReference type="Proteomes" id="UP000037029">
    <property type="component" value="Chromosome"/>
</dbReference>
<evidence type="ECO:0000256" key="1">
    <source>
        <dbReference type="SAM" id="MobiDB-lite"/>
    </source>
</evidence>
<feature type="domain" description="Transcription regulator PadR N-terminal" evidence="2">
    <location>
        <begin position="122"/>
        <end position="192"/>
    </location>
</feature>
<organism evidence="3 4">
    <name type="scientific">Sphingobium yanoikuyae</name>
    <name type="common">Sphingomonas yanoikuyae</name>
    <dbReference type="NCBI Taxonomy" id="13690"/>
    <lineage>
        <taxon>Bacteria</taxon>
        <taxon>Pseudomonadati</taxon>
        <taxon>Pseudomonadota</taxon>
        <taxon>Alphaproteobacteria</taxon>
        <taxon>Sphingomonadales</taxon>
        <taxon>Sphingomonadaceae</taxon>
        <taxon>Sphingobium</taxon>
    </lineage>
</organism>
<evidence type="ECO:0000313" key="3">
    <source>
        <dbReference type="EMBL" id="ATP20958.1"/>
    </source>
</evidence>
<feature type="compositionally biased region" description="Basic and acidic residues" evidence="1">
    <location>
        <begin position="1"/>
        <end position="10"/>
    </location>
</feature>
<gene>
    <name evidence="3" type="ORF">BV87_22930</name>
</gene>
<accession>A0A0J9FM02</accession>
<dbReference type="SUPFAM" id="SSF46785">
    <property type="entry name" value="Winged helix' DNA-binding domain"/>
    <property type="match status" value="1"/>
</dbReference>
<feature type="compositionally biased region" description="Gly residues" evidence="1">
    <location>
        <begin position="75"/>
        <end position="106"/>
    </location>
</feature>
<name>A0A0J9FM02_SPHYA</name>